<protein>
    <submittedName>
        <fullName evidence="1">Uncharacterized protein</fullName>
    </submittedName>
</protein>
<gene>
    <name evidence="1" type="ORF">ACHAXA_003342</name>
</gene>
<reference evidence="1 2" key="1">
    <citation type="submission" date="2024-10" db="EMBL/GenBank/DDBJ databases">
        <title>Updated reference genomes for cyclostephanoid diatoms.</title>
        <authorList>
            <person name="Roberts W.R."/>
            <person name="Alverson A.J."/>
        </authorList>
    </citation>
    <scope>NUCLEOTIDE SEQUENCE [LARGE SCALE GENOMIC DNA]</scope>
    <source>
        <strain evidence="1 2">AJA228-03</strain>
    </source>
</reference>
<name>A0ABD3RCJ2_9STRA</name>
<dbReference type="EMBL" id="JALLPB020000308">
    <property type="protein sequence ID" value="KAL3810732.1"/>
    <property type="molecule type" value="Genomic_DNA"/>
</dbReference>
<evidence type="ECO:0000313" key="1">
    <source>
        <dbReference type="EMBL" id="KAL3810732.1"/>
    </source>
</evidence>
<sequence>MANNGRANCGVLSWAILVATLFISRVDYTSSFQILSTAQALLLGAPMATSSSVVSRTSSSSPPTIDNVPAVLLSQASSRIVNGMYEPRDPASIPSGFARSCNRAGGYAPRPIWDGVTNGIAPWFENRDGCYLYYNGNEGHWCIDDMHGAGMYLASPVGSLLLPPTVGWVSLTGRRIGAPRMSFV</sequence>
<dbReference type="Proteomes" id="UP001530377">
    <property type="component" value="Unassembled WGS sequence"/>
</dbReference>
<keyword evidence="2" id="KW-1185">Reference proteome</keyword>
<comment type="caution">
    <text evidence="1">The sequence shown here is derived from an EMBL/GenBank/DDBJ whole genome shotgun (WGS) entry which is preliminary data.</text>
</comment>
<dbReference type="AlphaFoldDB" id="A0ABD3RCJ2"/>
<evidence type="ECO:0000313" key="2">
    <source>
        <dbReference type="Proteomes" id="UP001530377"/>
    </source>
</evidence>
<accession>A0ABD3RCJ2</accession>
<organism evidence="1 2">
    <name type="scientific">Cyclostephanos tholiformis</name>
    <dbReference type="NCBI Taxonomy" id="382380"/>
    <lineage>
        <taxon>Eukaryota</taxon>
        <taxon>Sar</taxon>
        <taxon>Stramenopiles</taxon>
        <taxon>Ochrophyta</taxon>
        <taxon>Bacillariophyta</taxon>
        <taxon>Coscinodiscophyceae</taxon>
        <taxon>Thalassiosirophycidae</taxon>
        <taxon>Stephanodiscales</taxon>
        <taxon>Stephanodiscaceae</taxon>
        <taxon>Cyclostephanos</taxon>
    </lineage>
</organism>
<proteinExistence type="predicted"/>